<dbReference type="EMBL" id="JAHOPB010000001">
    <property type="protein sequence ID" value="MBU8875126.1"/>
    <property type="molecule type" value="Genomic_DNA"/>
</dbReference>
<proteinExistence type="predicted"/>
<name>A0ABS6IKK4_9HYPH</name>
<evidence type="ECO:0000313" key="1">
    <source>
        <dbReference type="EMBL" id="MBU8875126.1"/>
    </source>
</evidence>
<protein>
    <submittedName>
        <fullName evidence="1">Uncharacterized protein</fullName>
    </submittedName>
</protein>
<comment type="caution">
    <text evidence="1">The sequence shown here is derived from an EMBL/GenBank/DDBJ whole genome shotgun (WGS) entry which is preliminary data.</text>
</comment>
<dbReference type="Proteomes" id="UP000727907">
    <property type="component" value="Unassembled WGS sequence"/>
</dbReference>
<organism evidence="1 2">
    <name type="scientific">Reyranella humidisoli</name>
    <dbReference type="NCBI Taxonomy" id="2849149"/>
    <lineage>
        <taxon>Bacteria</taxon>
        <taxon>Pseudomonadati</taxon>
        <taxon>Pseudomonadota</taxon>
        <taxon>Alphaproteobacteria</taxon>
        <taxon>Hyphomicrobiales</taxon>
        <taxon>Reyranellaceae</taxon>
        <taxon>Reyranella</taxon>
    </lineage>
</organism>
<reference evidence="1 2" key="1">
    <citation type="submission" date="2021-06" db="EMBL/GenBank/DDBJ databases">
        <authorList>
            <person name="Lee D.H."/>
        </authorList>
    </citation>
    <scope>NUCLEOTIDE SEQUENCE [LARGE SCALE GENOMIC DNA]</scope>
    <source>
        <strain evidence="1 2">MMS21-HV4-11</strain>
    </source>
</reference>
<accession>A0ABS6IKK4</accession>
<evidence type="ECO:0000313" key="2">
    <source>
        <dbReference type="Proteomes" id="UP000727907"/>
    </source>
</evidence>
<gene>
    <name evidence="1" type="ORF">KQ910_15230</name>
</gene>
<dbReference type="RefSeq" id="WP_216961862.1">
    <property type="nucleotide sequence ID" value="NZ_JAHOPB010000001.1"/>
</dbReference>
<keyword evidence="2" id="KW-1185">Reference proteome</keyword>
<sequence>MPLPADVPILVFDSVTKLPPEAAGAVVIGGSHAAVYAAYMSAKFGCRAAIHHDAGIGKDEAGVSGLAYADGLGMAMAAVATASARIGDGADLHERGIISRANGLAAACGVIPGMSARTAAELLKQAPWPHTMPPAKGESRYMVEGAACVDSATLLVPEDRGRIVATGSHGALNSYKATAPFQPLLLMFNDAGFGADRGGVLALPELAREDIAAIAVAAQSARIGDGRSTLQDGTISDVNDIAYRLGARVGGSALALARALAEKAE</sequence>